<sequence length="73" mass="8383">MNLNHSKANEKARTYCADEKDRNHNRAHDLELEIKSLLFEIIESARLDSMCEARNLSGIASARVEELSRLAKR</sequence>
<dbReference type="Proteomes" id="UP000031666">
    <property type="component" value="Unassembled WGS sequence"/>
</dbReference>
<name>A0A0B8Q369_9VIBR</name>
<reference evidence="1 2" key="1">
    <citation type="submission" date="2015-01" db="EMBL/GenBank/DDBJ databases">
        <title>Vibrio sp. C94 JCM 19241 whole genome shotgun sequence.</title>
        <authorList>
            <person name="Sawabe T."/>
            <person name="Meirelles P."/>
            <person name="Feng G."/>
            <person name="Sayaka M."/>
            <person name="Hattori M."/>
            <person name="Ohkuma M."/>
        </authorList>
    </citation>
    <scope>NUCLEOTIDE SEQUENCE [LARGE SCALE GENOMIC DNA]</scope>
    <source>
        <strain evidence="2">JCM 19241</strain>
    </source>
</reference>
<protein>
    <submittedName>
        <fullName evidence="1">Uncharacterized protein</fullName>
    </submittedName>
</protein>
<evidence type="ECO:0000313" key="1">
    <source>
        <dbReference type="EMBL" id="GAM74015.1"/>
    </source>
</evidence>
<comment type="caution">
    <text evidence="1">The sequence shown here is derived from an EMBL/GenBank/DDBJ whole genome shotgun (WGS) entry which is preliminary data.</text>
</comment>
<reference evidence="1 2" key="2">
    <citation type="submission" date="2015-01" db="EMBL/GenBank/DDBJ databases">
        <authorList>
            <consortium name="NBRP consortium"/>
            <person name="Sawabe T."/>
            <person name="Meirelles P."/>
            <person name="Feng G."/>
            <person name="Sayaka M."/>
            <person name="Hattori M."/>
            <person name="Ohkuma M."/>
        </authorList>
    </citation>
    <scope>NUCLEOTIDE SEQUENCE [LARGE SCALE GENOMIC DNA]</scope>
    <source>
        <strain evidence="2">JCM 19241</strain>
    </source>
</reference>
<organism evidence="1 2">
    <name type="scientific">Vibrio ishigakensis</name>
    <dbReference type="NCBI Taxonomy" id="1481914"/>
    <lineage>
        <taxon>Bacteria</taxon>
        <taxon>Pseudomonadati</taxon>
        <taxon>Pseudomonadota</taxon>
        <taxon>Gammaproteobacteria</taxon>
        <taxon>Vibrionales</taxon>
        <taxon>Vibrionaceae</taxon>
        <taxon>Vibrio</taxon>
    </lineage>
</organism>
<accession>A0A0B8Q369</accession>
<gene>
    <name evidence="1" type="ORF">JCM19241_5211</name>
</gene>
<dbReference type="STRING" id="1481914.JCM19241_5211"/>
<dbReference type="AlphaFoldDB" id="A0A0B8Q369"/>
<evidence type="ECO:0000313" key="2">
    <source>
        <dbReference type="Proteomes" id="UP000031666"/>
    </source>
</evidence>
<proteinExistence type="predicted"/>
<dbReference type="EMBL" id="BBSC01000002">
    <property type="protein sequence ID" value="GAM74015.1"/>
    <property type="molecule type" value="Genomic_DNA"/>
</dbReference>